<dbReference type="PANTHER" id="PTHR42951">
    <property type="entry name" value="METALLO-BETA-LACTAMASE DOMAIN-CONTAINING"/>
    <property type="match status" value="1"/>
</dbReference>
<evidence type="ECO:0000256" key="5">
    <source>
        <dbReference type="ARBA" id="ARBA00011245"/>
    </source>
</evidence>
<gene>
    <name evidence="14" type="primary">bla</name>
    <name evidence="14" type="ORF">JKA74_07325</name>
</gene>
<dbReference type="Proteomes" id="UP000611723">
    <property type="component" value="Unassembled WGS sequence"/>
</dbReference>
<dbReference type="InterPro" id="IPR001279">
    <property type="entry name" value="Metallo-B-lactamas"/>
</dbReference>
<accession>A0A934WXQ6</accession>
<keyword evidence="15" id="KW-1185">Reference proteome</keyword>
<name>A0A934WXQ6_9BACT</name>
<keyword evidence="9" id="KW-0574">Periplasm</keyword>
<proteinExistence type="inferred from homology"/>
<dbReference type="PANTHER" id="PTHR42951:SF4">
    <property type="entry name" value="ACYL-COENZYME A THIOESTERASE MBLAC2"/>
    <property type="match status" value="1"/>
</dbReference>
<dbReference type="SUPFAM" id="SSF56281">
    <property type="entry name" value="Metallo-hydrolase/oxidoreductase"/>
    <property type="match status" value="1"/>
</dbReference>
<keyword evidence="12" id="KW-0046">Antibiotic resistance</keyword>
<dbReference type="Gene3D" id="3.60.15.10">
    <property type="entry name" value="Ribonuclease Z/Hydroxyacylglutathione hydrolase-like"/>
    <property type="match status" value="1"/>
</dbReference>
<evidence type="ECO:0000256" key="12">
    <source>
        <dbReference type="ARBA" id="ARBA00023251"/>
    </source>
</evidence>
<sequence length="240" mass="27772">MDKIIFSLIILFFYNNAFSQTESTKLEITHLTGDFYVYTTFKDYKGTPFPSNGLYLITNEGAVIIDSPWDTSQFQPLLDSIKTRHNKNVVMYIATHSHDDRTAGLAYYQKQGIKTFTTEQTDKIIRERGEERAEFLILHDTIFTVGQYEIQTYYPGEGHTADNIIIWFEKDRVLYGGCLVKSVEAEDLGYIGEANIQEWPATIKNIKRKFSPDYVIPGHQDWNSNKALNHTLMLLKDFKK</sequence>
<dbReference type="NCBIfam" id="NF012229">
    <property type="entry name" value="bla_class_B_core"/>
    <property type="match status" value="1"/>
</dbReference>
<evidence type="ECO:0000256" key="9">
    <source>
        <dbReference type="ARBA" id="ARBA00022764"/>
    </source>
</evidence>
<dbReference type="NCBIfam" id="NF012146">
    <property type="entry name" value="blaB-IND-MUS"/>
    <property type="match status" value="1"/>
</dbReference>
<comment type="cofactor">
    <cofactor evidence="2">
        <name>Zn(2+)</name>
        <dbReference type="ChEBI" id="CHEBI:29105"/>
    </cofactor>
</comment>
<dbReference type="GO" id="GO:0017001">
    <property type="term" value="P:antibiotic catabolic process"/>
    <property type="evidence" value="ECO:0007669"/>
    <property type="project" value="UniProtKB-ARBA"/>
</dbReference>
<dbReference type="EMBL" id="JAEQBW010000002">
    <property type="protein sequence ID" value="MBK6264842.1"/>
    <property type="molecule type" value="Genomic_DNA"/>
</dbReference>
<reference evidence="14" key="1">
    <citation type="submission" date="2021-01" db="EMBL/GenBank/DDBJ databases">
        <title>Marivirga aurantiaca sp. nov., isolated from intertidal surface sediments.</title>
        <authorList>
            <person name="Zhang M."/>
        </authorList>
    </citation>
    <scope>NUCLEOTIDE SEQUENCE</scope>
    <source>
        <strain evidence="14">S37H4</strain>
    </source>
</reference>
<organism evidence="14 15">
    <name type="scientific">Marivirga aurantiaca</name>
    <dbReference type="NCBI Taxonomy" id="2802615"/>
    <lineage>
        <taxon>Bacteria</taxon>
        <taxon>Pseudomonadati</taxon>
        <taxon>Bacteroidota</taxon>
        <taxon>Cytophagia</taxon>
        <taxon>Cytophagales</taxon>
        <taxon>Marivirgaceae</taxon>
        <taxon>Marivirga</taxon>
    </lineage>
</organism>
<protein>
    <recommendedName>
        <fullName evidence="6">beta-lactamase</fullName>
        <ecNumber evidence="6">3.5.2.6</ecNumber>
    </recommendedName>
</protein>
<evidence type="ECO:0000313" key="14">
    <source>
        <dbReference type="EMBL" id="MBK6264842.1"/>
    </source>
</evidence>
<evidence type="ECO:0000313" key="15">
    <source>
        <dbReference type="Proteomes" id="UP000611723"/>
    </source>
</evidence>
<comment type="caution">
    <text evidence="14">The sequence shown here is derived from an EMBL/GenBank/DDBJ whole genome shotgun (WGS) entry which is preliminary data.</text>
</comment>
<evidence type="ECO:0000256" key="2">
    <source>
        <dbReference type="ARBA" id="ARBA00001947"/>
    </source>
</evidence>
<dbReference type="RefSeq" id="WP_201430508.1">
    <property type="nucleotide sequence ID" value="NZ_JAEQBW010000002.1"/>
</dbReference>
<evidence type="ECO:0000256" key="7">
    <source>
        <dbReference type="ARBA" id="ARBA00022723"/>
    </source>
</evidence>
<keyword evidence="7" id="KW-0479">Metal-binding</keyword>
<keyword evidence="10" id="KW-0378">Hydrolase</keyword>
<evidence type="ECO:0000256" key="8">
    <source>
        <dbReference type="ARBA" id="ARBA00022729"/>
    </source>
</evidence>
<keyword evidence="11" id="KW-0862">Zinc</keyword>
<evidence type="ECO:0000259" key="13">
    <source>
        <dbReference type="SMART" id="SM00849"/>
    </source>
</evidence>
<feature type="domain" description="Metallo-beta-lactamase" evidence="13">
    <location>
        <begin position="50"/>
        <end position="219"/>
    </location>
</feature>
<evidence type="ECO:0000256" key="4">
    <source>
        <dbReference type="ARBA" id="ARBA00005250"/>
    </source>
</evidence>
<keyword evidence="8" id="KW-0732">Signal</keyword>
<dbReference type="Pfam" id="PF00753">
    <property type="entry name" value="Lactamase_B"/>
    <property type="match status" value="1"/>
</dbReference>
<dbReference type="SMART" id="SM00849">
    <property type="entry name" value="Lactamase_B"/>
    <property type="match status" value="1"/>
</dbReference>
<evidence type="ECO:0000256" key="6">
    <source>
        <dbReference type="ARBA" id="ARBA00012865"/>
    </source>
</evidence>
<dbReference type="NCBIfam" id="NF033088">
    <property type="entry name" value="bla_subclass_B1"/>
    <property type="match status" value="1"/>
</dbReference>
<evidence type="ECO:0000256" key="1">
    <source>
        <dbReference type="ARBA" id="ARBA00001526"/>
    </source>
</evidence>
<dbReference type="EC" id="3.5.2.6" evidence="6"/>
<comment type="subcellular location">
    <subcellularLocation>
        <location evidence="3">Periplasm</location>
    </subcellularLocation>
</comment>
<comment type="catalytic activity">
    <reaction evidence="1">
        <text>a beta-lactam + H2O = a substituted beta-amino acid</text>
        <dbReference type="Rhea" id="RHEA:20401"/>
        <dbReference type="ChEBI" id="CHEBI:15377"/>
        <dbReference type="ChEBI" id="CHEBI:35627"/>
        <dbReference type="ChEBI" id="CHEBI:140347"/>
        <dbReference type="EC" id="3.5.2.6"/>
    </reaction>
</comment>
<comment type="subunit">
    <text evidence="5">Monomer.</text>
</comment>
<evidence type="ECO:0000256" key="11">
    <source>
        <dbReference type="ARBA" id="ARBA00022833"/>
    </source>
</evidence>
<comment type="similarity">
    <text evidence="4">Belongs to the metallo-beta-lactamase superfamily. Class-B beta-lactamase family.</text>
</comment>
<dbReference type="InterPro" id="IPR050855">
    <property type="entry name" value="NDM-1-like"/>
</dbReference>
<dbReference type="InterPro" id="IPR036866">
    <property type="entry name" value="RibonucZ/Hydroxyglut_hydro"/>
</dbReference>
<evidence type="ECO:0000256" key="3">
    <source>
        <dbReference type="ARBA" id="ARBA00004418"/>
    </source>
</evidence>
<dbReference type="AlphaFoldDB" id="A0A934WXQ6"/>
<evidence type="ECO:0000256" key="10">
    <source>
        <dbReference type="ARBA" id="ARBA00022801"/>
    </source>
</evidence>
<dbReference type="InterPro" id="IPR058199">
    <property type="entry name" value="BlaB//VIM/IMP-1"/>
</dbReference>